<dbReference type="Proteomes" id="UP000183832">
    <property type="component" value="Unassembled WGS sequence"/>
</dbReference>
<dbReference type="SUPFAM" id="SSF57603">
    <property type="entry name" value="FnI-like domain"/>
    <property type="match status" value="1"/>
</dbReference>
<evidence type="ECO:0000313" key="1">
    <source>
        <dbReference type="EMBL" id="CRK94829.1"/>
    </source>
</evidence>
<name>A0A1J1I3F8_9DIPT</name>
<organism evidence="1 2">
    <name type="scientific">Clunio marinus</name>
    <dbReference type="NCBI Taxonomy" id="568069"/>
    <lineage>
        <taxon>Eukaryota</taxon>
        <taxon>Metazoa</taxon>
        <taxon>Ecdysozoa</taxon>
        <taxon>Arthropoda</taxon>
        <taxon>Hexapoda</taxon>
        <taxon>Insecta</taxon>
        <taxon>Pterygota</taxon>
        <taxon>Neoptera</taxon>
        <taxon>Endopterygota</taxon>
        <taxon>Diptera</taxon>
        <taxon>Nematocera</taxon>
        <taxon>Chironomoidea</taxon>
        <taxon>Chironomidae</taxon>
        <taxon>Clunio</taxon>
    </lineage>
</organism>
<gene>
    <name evidence="1" type="ORF">CLUMA_CG008323</name>
</gene>
<evidence type="ECO:0000313" key="2">
    <source>
        <dbReference type="Proteomes" id="UP000183832"/>
    </source>
</evidence>
<sequence length="103" mass="11564">MSVNNNSIPFFVILLTKDAPCTYNGKIYQHEDFVYSSAFDGIGCSDYHCINGNVQLYVTEDCEGAFTDEYDDCEPIFTEGVIPNMIVHITIVNVLHSDEVTNK</sequence>
<reference evidence="1 2" key="1">
    <citation type="submission" date="2015-04" db="EMBL/GenBank/DDBJ databases">
        <authorList>
            <person name="Syromyatnikov M.Y."/>
            <person name="Popov V.N."/>
        </authorList>
    </citation>
    <scope>NUCLEOTIDE SEQUENCE [LARGE SCALE GENOMIC DNA]</scope>
</reference>
<keyword evidence="2" id="KW-1185">Reference proteome</keyword>
<dbReference type="EMBL" id="CVRI01000040">
    <property type="protein sequence ID" value="CRK94829.1"/>
    <property type="molecule type" value="Genomic_DNA"/>
</dbReference>
<protein>
    <submittedName>
        <fullName evidence="1">CLUMA_CG008323, isoform A</fullName>
    </submittedName>
</protein>
<proteinExistence type="predicted"/>
<accession>A0A1J1I3F8</accession>
<dbReference type="AlphaFoldDB" id="A0A1J1I3F8"/>